<protein>
    <submittedName>
        <fullName evidence="1">Uncharacterized protein</fullName>
    </submittedName>
</protein>
<organism evidence="1 2">
    <name type="scientific">Fusarium oxysporum f. sp. narcissi</name>
    <dbReference type="NCBI Taxonomy" id="451672"/>
    <lineage>
        <taxon>Eukaryota</taxon>
        <taxon>Fungi</taxon>
        <taxon>Dikarya</taxon>
        <taxon>Ascomycota</taxon>
        <taxon>Pezizomycotina</taxon>
        <taxon>Sordariomycetes</taxon>
        <taxon>Hypocreomycetidae</taxon>
        <taxon>Hypocreales</taxon>
        <taxon>Nectriaceae</taxon>
        <taxon>Fusarium</taxon>
        <taxon>Fusarium oxysporum species complex</taxon>
    </lineage>
</organism>
<reference evidence="1 2" key="1">
    <citation type="submission" date="2016-12" db="EMBL/GenBank/DDBJ databases">
        <title>Draft genome sequence of Fusarium oxysporum causing rot on Narcissus.</title>
        <authorList>
            <person name="Armitage A.D."/>
            <person name="Taylor A."/>
            <person name="Clarkson J.P."/>
            <person name="Harrison R.J."/>
            <person name="Jackson A.C."/>
        </authorList>
    </citation>
    <scope>NUCLEOTIDE SEQUENCE [LARGE SCALE GENOMIC DNA]</scope>
    <source>
        <strain evidence="1 2">N139</strain>
    </source>
</reference>
<accession>A0A4Q2VQG0</accession>
<comment type="caution">
    <text evidence="1">The sequence shown here is derived from an EMBL/GenBank/DDBJ whole genome shotgun (WGS) entry which is preliminary data.</text>
</comment>
<evidence type="ECO:0000313" key="1">
    <source>
        <dbReference type="EMBL" id="RYC88882.1"/>
    </source>
</evidence>
<gene>
    <name evidence="1" type="ORF">BFJ63_vAg8314</name>
</gene>
<name>A0A4Q2VQG0_FUSOX</name>
<dbReference type="AlphaFoldDB" id="A0A4Q2VQG0"/>
<dbReference type="EMBL" id="MQTW01000057">
    <property type="protein sequence ID" value="RYC88882.1"/>
    <property type="molecule type" value="Genomic_DNA"/>
</dbReference>
<evidence type="ECO:0000313" key="2">
    <source>
        <dbReference type="Proteomes" id="UP000290540"/>
    </source>
</evidence>
<proteinExistence type="predicted"/>
<sequence>MPLRAKQRDSPFRLRDRLASSVGLPFWYLRDGQYPGVQHEVDKNSLEVEACAGSTDNGPESVSLANQLSAWNFF</sequence>
<dbReference type="Proteomes" id="UP000290540">
    <property type="component" value="Unassembled WGS sequence"/>
</dbReference>